<gene>
    <name evidence="2" type="ORF">SLS60_009562</name>
</gene>
<proteinExistence type="predicted"/>
<keyword evidence="1" id="KW-1133">Transmembrane helix</keyword>
<evidence type="ECO:0008006" key="4">
    <source>
        <dbReference type="Google" id="ProtNLM"/>
    </source>
</evidence>
<reference evidence="2 3" key="1">
    <citation type="submission" date="2024-02" db="EMBL/GenBank/DDBJ databases">
        <title>De novo assembly and annotation of 12 fungi associated with fruit tree decline syndrome in Ontario, Canada.</title>
        <authorList>
            <person name="Sulman M."/>
            <person name="Ellouze W."/>
            <person name="Ilyukhin E."/>
        </authorList>
    </citation>
    <scope>NUCLEOTIDE SEQUENCE [LARGE SCALE GENOMIC DNA]</scope>
    <source>
        <strain evidence="2 3">M42-189</strain>
    </source>
</reference>
<comment type="caution">
    <text evidence="2">The sequence shown here is derived from an EMBL/GenBank/DDBJ whole genome shotgun (WGS) entry which is preliminary data.</text>
</comment>
<name>A0ABR3QVS3_9PLEO</name>
<dbReference type="EMBL" id="JAKJXO020000015">
    <property type="protein sequence ID" value="KAL1595872.1"/>
    <property type="molecule type" value="Genomic_DNA"/>
</dbReference>
<evidence type="ECO:0000313" key="2">
    <source>
        <dbReference type="EMBL" id="KAL1595872.1"/>
    </source>
</evidence>
<protein>
    <recommendedName>
        <fullName evidence="4">ATP-grasp domain-containing protein</fullName>
    </recommendedName>
</protein>
<evidence type="ECO:0000313" key="3">
    <source>
        <dbReference type="Proteomes" id="UP001521785"/>
    </source>
</evidence>
<dbReference type="Proteomes" id="UP001521785">
    <property type="component" value="Unassembled WGS sequence"/>
</dbReference>
<organism evidence="2 3">
    <name type="scientific">Paraconiothyrium brasiliense</name>
    <dbReference type="NCBI Taxonomy" id="300254"/>
    <lineage>
        <taxon>Eukaryota</taxon>
        <taxon>Fungi</taxon>
        <taxon>Dikarya</taxon>
        <taxon>Ascomycota</taxon>
        <taxon>Pezizomycotina</taxon>
        <taxon>Dothideomycetes</taxon>
        <taxon>Pleosporomycetidae</taxon>
        <taxon>Pleosporales</taxon>
        <taxon>Massarineae</taxon>
        <taxon>Didymosphaeriaceae</taxon>
        <taxon>Paraconiothyrium</taxon>
    </lineage>
</organism>
<sequence length="486" mass="54243">MQILLTSASSPAALALARVLAAEGHVVHAADEEHIWGTAPARYSRAYRSYHRLTGTWSASALWKAVGHNIDLIIPFGPLPGHFVESLRARGANIVGETLTHDQFEFQDFVRDNIVNASAANPSIVDVPAAFMVHSRTCIAEILSNRESTFLLQPLPCYDTDDEDTLVDVEHAITTSALVPVEPHAPLVLSCSTLDERTVEAIKRLPMSDTKPYRLIEVAEGGSFYSAHAFVHASQIRTFAVTNAKAIDANFVLVATGEPLYDLLYQFTKRLVGTLEGWQTVVANHLSLTFHVQDKVTYADFVRKVTVVSCHNEPHASLVLLAAVPGLRKRLALAYTAPTLEPEDYAPVQFPPNARFSKAMYSAPLAVYGLTRILVESRPWRRRWWTALARMTMMCWVWVINFKEEMWETSDPGPALCSWTITVIDSFIKSVGQVTGVDWAATRIASLRSKALASYRMATAVFALVLHIWTSWFAIMLYPWYRKTQR</sequence>
<keyword evidence="1" id="KW-0472">Membrane</keyword>
<accession>A0ABR3QVS3</accession>
<keyword evidence="3" id="KW-1185">Reference proteome</keyword>
<feature type="transmembrane region" description="Helical" evidence="1">
    <location>
        <begin position="457"/>
        <end position="481"/>
    </location>
</feature>
<keyword evidence="1" id="KW-0812">Transmembrane</keyword>
<evidence type="ECO:0000256" key="1">
    <source>
        <dbReference type="SAM" id="Phobius"/>
    </source>
</evidence>